<dbReference type="EMBL" id="CP000804">
    <property type="protein sequence ID" value="ABU56195.1"/>
    <property type="molecule type" value="Genomic_DNA"/>
</dbReference>
<comment type="catalytic activity">
    <reaction evidence="1">
        <text>L-threonine = 2-oxobutanoate + NH4(+)</text>
        <dbReference type="Rhea" id="RHEA:22108"/>
        <dbReference type="ChEBI" id="CHEBI:16763"/>
        <dbReference type="ChEBI" id="CHEBI:28938"/>
        <dbReference type="ChEBI" id="CHEBI:57926"/>
        <dbReference type="EC" id="4.3.1.19"/>
    </reaction>
</comment>
<proteinExistence type="inferred from homology"/>
<dbReference type="FunFam" id="3.40.50.1100:FF:000007">
    <property type="entry name" value="L-threonine dehydratase catabolic TdcB"/>
    <property type="match status" value="1"/>
</dbReference>
<evidence type="ECO:0000256" key="1">
    <source>
        <dbReference type="ARBA" id="ARBA00001274"/>
    </source>
</evidence>
<evidence type="ECO:0000256" key="3">
    <source>
        <dbReference type="ARBA" id="ARBA00010869"/>
    </source>
</evidence>
<dbReference type="PANTHER" id="PTHR48078">
    <property type="entry name" value="THREONINE DEHYDRATASE, MITOCHONDRIAL-RELATED"/>
    <property type="match status" value="1"/>
</dbReference>
<keyword evidence="11" id="KW-1185">Reference proteome</keyword>
<evidence type="ECO:0000256" key="2">
    <source>
        <dbReference type="ARBA" id="ARBA00001933"/>
    </source>
</evidence>
<comment type="function">
    <text evidence="7">Catalyzes the anaerobic formation of alpha-ketobutyrate and ammonia from threonine in a two-step reaction. The first step involved a dehydration of threonine and a production of enamine intermediates (aminocrotonate), which tautomerizes to its imine form (iminobutyrate). Both intermediates are unstable and short-lived. The second step is the nonenzymatic hydrolysis of the enamine/imine intermediates to form 2-ketobutyrate and free ammonia. In the low water environment of the cell, the second step is accelerated by RidA.</text>
</comment>
<keyword evidence="5" id="KW-0663">Pyridoxal phosphate</keyword>
<dbReference type="GO" id="GO:0004794">
    <property type="term" value="F:threonine deaminase activity"/>
    <property type="evidence" value="ECO:0007669"/>
    <property type="project" value="UniProtKB-EC"/>
</dbReference>
<evidence type="ECO:0000256" key="5">
    <source>
        <dbReference type="ARBA" id="ARBA00022898"/>
    </source>
</evidence>
<gene>
    <name evidence="10" type="ordered locus">Rcas_0057</name>
</gene>
<dbReference type="eggNOG" id="COG1171">
    <property type="taxonomic scope" value="Bacteria"/>
</dbReference>
<reference evidence="10 11" key="1">
    <citation type="submission" date="2007-08" db="EMBL/GenBank/DDBJ databases">
        <title>Complete sequence of Roseiflexus castenholzii DSM 13941.</title>
        <authorList>
            <consortium name="US DOE Joint Genome Institute"/>
            <person name="Copeland A."/>
            <person name="Lucas S."/>
            <person name="Lapidus A."/>
            <person name="Barry K."/>
            <person name="Glavina del Rio T."/>
            <person name="Dalin E."/>
            <person name="Tice H."/>
            <person name="Pitluck S."/>
            <person name="Thompson L.S."/>
            <person name="Brettin T."/>
            <person name="Bruce D."/>
            <person name="Detter J.C."/>
            <person name="Han C."/>
            <person name="Tapia R."/>
            <person name="Schmutz J."/>
            <person name="Larimer F."/>
            <person name="Land M."/>
            <person name="Hauser L."/>
            <person name="Kyrpides N."/>
            <person name="Mikhailova N."/>
            <person name="Bryant D.A."/>
            <person name="Hanada S."/>
            <person name="Tsukatani Y."/>
            <person name="Richardson P."/>
        </authorList>
    </citation>
    <scope>NUCLEOTIDE SEQUENCE [LARGE SCALE GENOMIC DNA]</scope>
    <source>
        <strain evidence="11">DSM 13941 / HLO8</strain>
    </source>
</reference>
<dbReference type="InterPro" id="IPR036052">
    <property type="entry name" value="TrpB-like_PALP_sf"/>
</dbReference>
<evidence type="ECO:0000256" key="4">
    <source>
        <dbReference type="ARBA" id="ARBA00012096"/>
    </source>
</evidence>
<evidence type="ECO:0000256" key="7">
    <source>
        <dbReference type="ARBA" id="ARBA00025527"/>
    </source>
</evidence>
<dbReference type="Pfam" id="PF00291">
    <property type="entry name" value="PALP"/>
    <property type="match status" value="1"/>
</dbReference>
<evidence type="ECO:0000259" key="9">
    <source>
        <dbReference type="Pfam" id="PF00291"/>
    </source>
</evidence>
<evidence type="ECO:0000313" key="11">
    <source>
        <dbReference type="Proteomes" id="UP000000263"/>
    </source>
</evidence>
<dbReference type="SUPFAM" id="SSF53686">
    <property type="entry name" value="Tryptophan synthase beta subunit-like PLP-dependent enzymes"/>
    <property type="match status" value="1"/>
</dbReference>
<dbReference type="GO" id="GO:0003941">
    <property type="term" value="F:L-serine ammonia-lyase activity"/>
    <property type="evidence" value="ECO:0007669"/>
    <property type="project" value="TreeGrafter"/>
</dbReference>
<dbReference type="NCBIfam" id="TIGR01127">
    <property type="entry name" value="ilvA_1Cterm"/>
    <property type="match status" value="1"/>
</dbReference>
<dbReference type="HOGENOM" id="CLU_021152_4_1_0"/>
<protein>
    <recommendedName>
        <fullName evidence="4">threonine ammonia-lyase</fullName>
        <ecNumber evidence="4">4.3.1.19</ecNumber>
    </recommendedName>
    <alternativeName>
        <fullName evidence="8">Threonine deaminase</fullName>
    </alternativeName>
</protein>
<evidence type="ECO:0000313" key="10">
    <source>
        <dbReference type="EMBL" id="ABU56195.1"/>
    </source>
</evidence>
<evidence type="ECO:0000256" key="6">
    <source>
        <dbReference type="ARBA" id="ARBA00023239"/>
    </source>
</evidence>
<dbReference type="STRING" id="383372.Rcas_0057"/>
<dbReference type="GO" id="GO:0006565">
    <property type="term" value="P:L-serine catabolic process"/>
    <property type="evidence" value="ECO:0007669"/>
    <property type="project" value="TreeGrafter"/>
</dbReference>
<dbReference type="KEGG" id="rca:Rcas_0057"/>
<dbReference type="InterPro" id="IPR050147">
    <property type="entry name" value="Ser/Thr_Dehydratase"/>
</dbReference>
<dbReference type="InterPro" id="IPR044561">
    <property type="entry name" value="ACT_ThrD-II-like"/>
</dbReference>
<dbReference type="Gene3D" id="3.40.50.1100">
    <property type="match status" value="2"/>
</dbReference>
<organism evidence="10 11">
    <name type="scientific">Roseiflexus castenholzii (strain DSM 13941 / HLO8)</name>
    <dbReference type="NCBI Taxonomy" id="383372"/>
    <lineage>
        <taxon>Bacteria</taxon>
        <taxon>Bacillati</taxon>
        <taxon>Chloroflexota</taxon>
        <taxon>Chloroflexia</taxon>
        <taxon>Chloroflexales</taxon>
        <taxon>Roseiflexineae</taxon>
        <taxon>Roseiflexaceae</taxon>
        <taxon>Roseiflexus</taxon>
    </lineage>
</organism>
<dbReference type="InterPro" id="IPR005789">
    <property type="entry name" value="Thr_deHydtase_catblc"/>
</dbReference>
<comment type="cofactor">
    <cofactor evidence="2">
        <name>pyridoxal 5'-phosphate</name>
        <dbReference type="ChEBI" id="CHEBI:597326"/>
    </cofactor>
</comment>
<feature type="domain" description="Tryptophan synthase beta chain-like PALP" evidence="9">
    <location>
        <begin position="18"/>
        <end position="305"/>
    </location>
</feature>
<evidence type="ECO:0000256" key="8">
    <source>
        <dbReference type="ARBA" id="ARBA00031427"/>
    </source>
</evidence>
<dbReference type="AlphaFoldDB" id="A7NFH3"/>
<keyword evidence="6" id="KW-0456">Lyase</keyword>
<name>A7NFH3_ROSCS</name>
<dbReference type="InterPro" id="IPR001926">
    <property type="entry name" value="TrpB-like_PALP"/>
</dbReference>
<dbReference type="EC" id="4.3.1.19" evidence="4"/>
<dbReference type="PANTHER" id="PTHR48078:SF6">
    <property type="entry name" value="L-THREONINE DEHYDRATASE CATABOLIC TDCB"/>
    <property type="match status" value="1"/>
</dbReference>
<dbReference type="CDD" id="cd01562">
    <property type="entry name" value="Thr-dehyd"/>
    <property type="match status" value="1"/>
</dbReference>
<accession>A7NFH3</accession>
<dbReference type="RefSeq" id="WP_011997600.1">
    <property type="nucleotide sequence ID" value="NC_009767.1"/>
</dbReference>
<comment type="similarity">
    <text evidence="3">Belongs to the serine/threonine dehydratase family.</text>
</comment>
<dbReference type="GO" id="GO:0006567">
    <property type="term" value="P:L-threonine catabolic process"/>
    <property type="evidence" value="ECO:0007669"/>
    <property type="project" value="InterPro"/>
</dbReference>
<dbReference type="Proteomes" id="UP000000263">
    <property type="component" value="Chromosome"/>
</dbReference>
<dbReference type="GO" id="GO:0009097">
    <property type="term" value="P:isoleucine biosynthetic process"/>
    <property type="evidence" value="ECO:0007669"/>
    <property type="project" value="TreeGrafter"/>
</dbReference>
<dbReference type="FunFam" id="3.40.50.1100:FF:000005">
    <property type="entry name" value="Threonine dehydratase catabolic"/>
    <property type="match status" value="1"/>
</dbReference>
<dbReference type="OrthoDB" id="9811476at2"/>
<sequence>MPITLDDIRAARAALRGIIIETPLLPDERLSQELNASIWLKAECTQRSGSFKVRGAYTMISRLPDAARQRGVIAPSAGNHAQGVALAARLLGLPATIVMPERAPLTKIIATQRLGAEVILHGATFDDAQAYARRLEAERGMVYVPAFDHEHIIIGQGTLGLEIAEALPDLSLIIVPIGGGGLISGIALALRAILPHVRIIGVQSAGCAPVPRSLAAGRPIAVSSAHTIADGIAVKRPGALTLSIIRDLVDEVVTVDDDSIARAIAHTVQHNRLVVEGAGAAGLAALISGQVTPRSGETVCVPLCGGNIDSNLLTRVLEQVAVRQGRYLLLKSTLEDRPGNLAPLLVRVAESGANVIDIFHRRAVWLAPLDRVGIELVLEVRDEQHGQQVIQHLSASGYHVEREGVGGWPE</sequence>
<dbReference type="CDD" id="cd04886">
    <property type="entry name" value="ACT_ThrD-II-like"/>
    <property type="match status" value="1"/>
</dbReference>